<comment type="subcellular location">
    <subcellularLocation>
        <location evidence="1 3">Nucleus</location>
    </subcellularLocation>
</comment>
<evidence type="ECO:0000313" key="5">
    <source>
        <dbReference type="EMBL" id="KAG7550693.1"/>
    </source>
</evidence>
<dbReference type="GO" id="GO:0000785">
    <property type="term" value="C:chromatin"/>
    <property type="evidence" value="ECO:0007669"/>
    <property type="project" value="TreeGrafter"/>
</dbReference>
<dbReference type="GO" id="GO:0003714">
    <property type="term" value="F:transcription corepressor activity"/>
    <property type="evidence" value="ECO:0007669"/>
    <property type="project" value="InterPro"/>
</dbReference>
<name>A0A8T1YX72_9BRAS</name>
<dbReference type="GO" id="GO:0000122">
    <property type="term" value="P:negative regulation of transcription by RNA polymerase II"/>
    <property type="evidence" value="ECO:0007669"/>
    <property type="project" value="TreeGrafter"/>
</dbReference>
<evidence type="ECO:0000256" key="1">
    <source>
        <dbReference type="ARBA" id="ARBA00004123"/>
    </source>
</evidence>
<comment type="caution">
    <text evidence="5">The sequence shown here is derived from an EMBL/GenBank/DDBJ whole genome shotgun (WGS) entry which is preliminary data.</text>
</comment>
<sequence length="130" mass="15486">MRREPNHNASSDLPRTFSGLSMERTPDEVDVPRPRRHGEERDVMAECRAYFKEVKDTFHDQREKYDMFIRVMSDLRARRIRHYTAFARLKELFKGHNELIIGFNTFLPPGYKITLDDDVEDSFISTARNY</sequence>
<gene>
    <name evidence="5" type="ORF">ISN45_Aa06g014550</name>
</gene>
<feature type="compositionally biased region" description="Basic and acidic residues" evidence="4">
    <location>
        <begin position="24"/>
        <end position="38"/>
    </location>
</feature>
<dbReference type="FunFam" id="1.20.1160.11:FF:000001">
    <property type="entry name" value="Paired amphipathic helix protein Sin3"/>
    <property type="match status" value="1"/>
</dbReference>
<evidence type="ECO:0000313" key="6">
    <source>
        <dbReference type="Proteomes" id="UP000694240"/>
    </source>
</evidence>
<keyword evidence="2 3" id="KW-0539">Nucleus</keyword>
<dbReference type="Proteomes" id="UP000694240">
    <property type="component" value="Chromosome 11"/>
</dbReference>
<dbReference type="PROSITE" id="PS51477">
    <property type="entry name" value="PAH"/>
    <property type="match status" value="1"/>
</dbReference>
<dbReference type="AlphaFoldDB" id="A0A8T1YX72"/>
<evidence type="ECO:0000256" key="4">
    <source>
        <dbReference type="SAM" id="MobiDB-lite"/>
    </source>
</evidence>
<dbReference type="Pfam" id="PF02671">
    <property type="entry name" value="PAH"/>
    <property type="match status" value="1"/>
</dbReference>
<accession>A0A8T1YX72</accession>
<dbReference type="InterPro" id="IPR039774">
    <property type="entry name" value="Sin3-like"/>
</dbReference>
<reference evidence="5 6" key="1">
    <citation type="submission" date="2020-12" db="EMBL/GenBank/DDBJ databases">
        <title>Concerted genomic and epigenomic changes stabilize Arabidopsis allopolyploids.</title>
        <authorList>
            <person name="Chen Z."/>
        </authorList>
    </citation>
    <scope>NUCLEOTIDE SEQUENCE [LARGE SCALE GENOMIC DNA]</scope>
    <source>
        <strain evidence="5">Allo738</strain>
        <tissue evidence="5">Leaf</tissue>
    </source>
</reference>
<dbReference type="PANTHER" id="PTHR12346:SF8">
    <property type="entry name" value="PAIRED AMPHIPATHIC HELIX PROTEIN SIN3-LIKE 2"/>
    <property type="match status" value="1"/>
</dbReference>
<evidence type="ECO:0000256" key="2">
    <source>
        <dbReference type="ARBA" id="ARBA00023242"/>
    </source>
</evidence>
<protein>
    <submittedName>
        <fullName evidence="5">Paired amphipathic helix</fullName>
    </submittedName>
</protein>
<evidence type="ECO:0000256" key="3">
    <source>
        <dbReference type="PROSITE-ProRule" id="PRU00810"/>
    </source>
</evidence>
<proteinExistence type="predicted"/>
<dbReference type="InterPro" id="IPR003822">
    <property type="entry name" value="PAH"/>
</dbReference>
<organism evidence="5 6">
    <name type="scientific">Arabidopsis thaliana x Arabidopsis arenosa</name>
    <dbReference type="NCBI Taxonomy" id="1240361"/>
    <lineage>
        <taxon>Eukaryota</taxon>
        <taxon>Viridiplantae</taxon>
        <taxon>Streptophyta</taxon>
        <taxon>Embryophyta</taxon>
        <taxon>Tracheophyta</taxon>
        <taxon>Spermatophyta</taxon>
        <taxon>Magnoliopsida</taxon>
        <taxon>eudicotyledons</taxon>
        <taxon>Gunneridae</taxon>
        <taxon>Pentapetalae</taxon>
        <taxon>rosids</taxon>
        <taxon>malvids</taxon>
        <taxon>Brassicales</taxon>
        <taxon>Brassicaceae</taxon>
        <taxon>Camelineae</taxon>
        <taxon>Arabidopsis</taxon>
    </lineage>
</organism>
<feature type="region of interest" description="Disordered" evidence="4">
    <location>
        <begin position="1"/>
        <end position="38"/>
    </location>
</feature>
<dbReference type="GO" id="GO:0000118">
    <property type="term" value="C:histone deacetylase complex"/>
    <property type="evidence" value="ECO:0007669"/>
    <property type="project" value="TreeGrafter"/>
</dbReference>
<dbReference type="PANTHER" id="PTHR12346">
    <property type="entry name" value="SIN3B-RELATED"/>
    <property type="match status" value="1"/>
</dbReference>
<keyword evidence="6" id="KW-1185">Reference proteome</keyword>
<dbReference type="EMBL" id="JAEFBK010000011">
    <property type="protein sequence ID" value="KAG7550693.1"/>
    <property type="molecule type" value="Genomic_DNA"/>
</dbReference>